<dbReference type="InParanoid" id="A0A0C3IRQ5"/>
<keyword evidence="3 9" id="KW-0690">Ribosome biogenesis</keyword>
<dbReference type="GO" id="GO:0030686">
    <property type="term" value="C:90S preribosome"/>
    <property type="evidence" value="ECO:0007669"/>
    <property type="project" value="TreeGrafter"/>
</dbReference>
<evidence type="ECO:0000256" key="9">
    <source>
        <dbReference type="RuleBase" id="RU368027"/>
    </source>
</evidence>
<dbReference type="InterPro" id="IPR009292">
    <property type="entry name" value="RRP36"/>
</dbReference>
<feature type="region of interest" description="Disordered" evidence="11">
    <location>
        <begin position="275"/>
        <end position="302"/>
    </location>
</feature>
<sequence length="302" mass="34283">EEEIADADAPRISQWVDDEMIDGSISGGESDSEGTHKAKANVQMRSLQDDLSTFPLGVLRKAQHSLGQAQALSDSDSTVSTSESEESDIDESKPFPSTFKEKGDEEGPKRQKKELAKRPHKHAPTEVSSKRPVTRRRTVVEDNTPKPRDPRFLHVTGKYDEEKFRKQYSFLSALHTDELKTLRENYKTARKLLANSPRDLRPAREEEVKRLELAVKRAESAVNRDTREKVETEALQKVAQAEKQKREQGKGAWFMKRSERKDLLNKARYDAIAASGGSQAVKKAIEKKQKKISQKEKKSRPF</sequence>
<evidence type="ECO:0000313" key="13">
    <source>
        <dbReference type="Proteomes" id="UP000054217"/>
    </source>
</evidence>
<feature type="compositionally biased region" description="Low complexity" evidence="11">
    <location>
        <begin position="73"/>
        <end position="82"/>
    </location>
</feature>
<dbReference type="GO" id="GO:0000462">
    <property type="term" value="P:maturation of SSU-rRNA from tricistronic rRNA transcript (SSU-rRNA, 5.8S rRNA, LSU-rRNA)"/>
    <property type="evidence" value="ECO:0007669"/>
    <property type="project" value="TreeGrafter"/>
</dbReference>
<evidence type="ECO:0000256" key="5">
    <source>
        <dbReference type="ARBA" id="ARBA00023054"/>
    </source>
</evidence>
<comment type="subunit">
    <text evidence="9">Associates with 90S and pre-40S pre-ribosomal particles.</text>
</comment>
<name>A0A0C3IRQ5_PISTI</name>
<feature type="compositionally biased region" description="Basic and acidic residues" evidence="11">
    <location>
        <begin position="99"/>
        <end position="117"/>
    </location>
</feature>
<dbReference type="HOGENOM" id="CLU_048802_1_0_1"/>
<evidence type="ECO:0000256" key="3">
    <source>
        <dbReference type="ARBA" id="ARBA00022517"/>
    </source>
</evidence>
<protein>
    <recommendedName>
        <fullName evidence="9">rRNA biogenesis protein RRP36</fullName>
    </recommendedName>
</protein>
<keyword evidence="5 10" id="KW-0175">Coiled coil</keyword>
<feature type="coiled-coil region" evidence="10">
    <location>
        <begin position="208"/>
        <end position="247"/>
    </location>
</feature>
<evidence type="ECO:0000256" key="4">
    <source>
        <dbReference type="ARBA" id="ARBA00022552"/>
    </source>
</evidence>
<keyword evidence="4 9" id="KW-0698">rRNA processing</keyword>
<comment type="subcellular location">
    <subcellularLocation>
        <location evidence="1 9">Nucleus</location>
        <location evidence="1 9">Nucleolus</location>
    </subcellularLocation>
</comment>
<feature type="compositionally biased region" description="Basic residues" evidence="11">
    <location>
        <begin position="288"/>
        <end position="302"/>
    </location>
</feature>
<evidence type="ECO:0000256" key="10">
    <source>
        <dbReference type="SAM" id="Coils"/>
    </source>
</evidence>
<dbReference type="Pfam" id="PF06102">
    <property type="entry name" value="RRP36"/>
    <property type="match status" value="1"/>
</dbReference>
<evidence type="ECO:0000256" key="7">
    <source>
        <dbReference type="ARBA" id="ARBA00023274"/>
    </source>
</evidence>
<dbReference type="EMBL" id="KN832003">
    <property type="protein sequence ID" value="KIN99607.1"/>
    <property type="molecule type" value="Genomic_DNA"/>
</dbReference>
<feature type="non-terminal residue" evidence="12">
    <location>
        <position position="302"/>
    </location>
</feature>
<evidence type="ECO:0000256" key="11">
    <source>
        <dbReference type="SAM" id="MobiDB-lite"/>
    </source>
</evidence>
<evidence type="ECO:0000313" key="12">
    <source>
        <dbReference type="EMBL" id="KIN99607.1"/>
    </source>
</evidence>
<dbReference type="GO" id="GO:0005730">
    <property type="term" value="C:nucleolus"/>
    <property type="evidence" value="ECO:0007669"/>
    <property type="project" value="UniProtKB-SubCell"/>
</dbReference>
<feature type="compositionally biased region" description="Basic and acidic residues" evidence="11">
    <location>
        <begin position="138"/>
        <end position="154"/>
    </location>
</feature>
<dbReference type="PANTHER" id="PTHR21738">
    <property type="entry name" value="RIBOSOMAL RNA PROCESSING PROTEIN 36 HOMOLOG"/>
    <property type="match status" value="1"/>
</dbReference>
<dbReference type="STRING" id="870435.A0A0C3IRQ5"/>
<evidence type="ECO:0000256" key="8">
    <source>
        <dbReference type="ARBA" id="ARBA00025053"/>
    </source>
</evidence>
<comment type="similarity">
    <text evidence="2 9">Belongs to the RRP36 family.</text>
</comment>
<proteinExistence type="inferred from homology"/>
<accession>A0A0C3IRQ5</accession>
<gene>
    <name evidence="12" type="ORF">M404DRAFT_86078</name>
</gene>
<evidence type="ECO:0000256" key="2">
    <source>
        <dbReference type="ARBA" id="ARBA00009418"/>
    </source>
</evidence>
<keyword evidence="13" id="KW-1185">Reference proteome</keyword>
<dbReference type="AlphaFoldDB" id="A0A0C3IRQ5"/>
<feature type="non-terminal residue" evidence="12">
    <location>
        <position position="1"/>
    </location>
</feature>
<feature type="region of interest" description="Disordered" evidence="11">
    <location>
        <begin position="64"/>
        <end position="154"/>
    </location>
</feature>
<dbReference type="FunCoup" id="A0A0C3IRQ5">
    <property type="interactions" value="323"/>
</dbReference>
<evidence type="ECO:0000256" key="6">
    <source>
        <dbReference type="ARBA" id="ARBA00023242"/>
    </source>
</evidence>
<keyword evidence="6 9" id="KW-0539">Nucleus</keyword>
<dbReference type="OrthoDB" id="448446at2759"/>
<dbReference type="Proteomes" id="UP000054217">
    <property type="component" value="Unassembled WGS sequence"/>
</dbReference>
<comment type="function">
    <text evidence="8 9">Component of the 90S pre-ribosome involved in the maturation of rRNAs. Required for early cleavages of the pre-RNAs in the 40S ribosomal subunit maturation pathway.</text>
</comment>
<dbReference type="PANTHER" id="PTHR21738:SF0">
    <property type="entry name" value="RIBOSOMAL RNA PROCESSING PROTEIN 36 HOMOLOG"/>
    <property type="match status" value="1"/>
</dbReference>
<reference evidence="13" key="2">
    <citation type="submission" date="2015-01" db="EMBL/GenBank/DDBJ databases">
        <title>Evolutionary Origins and Diversification of the Mycorrhizal Mutualists.</title>
        <authorList>
            <consortium name="DOE Joint Genome Institute"/>
            <consortium name="Mycorrhizal Genomics Consortium"/>
            <person name="Kohler A."/>
            <person name="Kuo A."/>
            <person name="Nagy L.G."/>
            <person name="Floudas D."/>
            <person name="Copeland A."/>
            <person name="Barry K.W."/>
            <person name="Cichocki N."/>
            <person name="Veneault-Fourrey C."/>
            <person name="LaButti K."/>
            <person name="Lindquist E.A."/>
            <person name="Lipzen A."/>
            <person name="Lundell T."/>
            <person name="Morin E."/>
            <person name="Murat C."/>
            <person name="Riley R."/>
            <person name="Ohm R."/>
            <person name="Sun H."/>
            <person name="Tunlid A."/>
            <person name="Henrissat B."/>
            <person name="Grigoriev I.V."/>
            <person name="Hibbett D.S."/>
            <person name="Martin F."/>
        </authorList>
    </citation>
    <scope>NUCLEOTIDE SEQUENCE [LARGE SCALE GENOMIC DNA]</scope>
    <source>
        <strain evidence="13">Marx 270</strain>
    </source>
</reference>
<keyword evidence="7 9" id="KW-0687">Ribonucleoprotein</keyword>
<feature type="region of interest" description="Disordered" evidence="11">
    <location>
        <begin position="1"/>
        <end position="42"/>
    </location>
</feature>
<organism evidence="12 13">
    <name type="scientific">Pisolithus tinctorius Marx 270</name>
    <dbReference type="NCBI Taxonomy" id="870435"/>
    <lineage>
        <taxon>Eukaryota</taxon>
        <taxon>Fungi</taxon>
        <taxon>Dikarya</taxon>
        <taxon>Basidiomycota</taxon>
        <taxon>Agaricomycotina</taxon>
        <taxon>Agaricomycetes</taxon>
        <taxon>Agaricomycetidae</taxon>
        <taxon>Boletales</taxon>
        <taxon>Sclerodermatineae</taxon>
        <taxon>Pisolithaceae</taxon>
        <taxon>Pisolithus</taxon>
    </lineage>
</organism>
<evidence type="ECO:0000256" key="1">
    <source>
        <dbReference type="ARBA" id="ARBA00004604"/>
    </source>
</evidence>
<reference evidence="12 13" key="1">
    <citation type="submission" date="2014-04" db="EMBL/GenBank/DDBJ databases">
        <authorList>
            <consortium name="DOE Joint Genome Institute"/>
            <person name="Kuo A."/>
            <person name="Kohler A."/>
            <person name="Costa M.D."/>
            <person name="Nagy L.G."/>
            <person name="Floudas D."/>
            <person name="Copeland A."/>
            <person name="Barry K.W."/>
            <person name="Cichocki N."/>
            <person name="Veneault-Fourrey C."/>
            <person name="LaButti K."/>
            <person name="Lindquist E.A."/>
            <person name="Lipzen A."/>
            <person name="Lundell T."/>
            <person name="Morin E."/>
            <person name="Murat C."/>
            <person name="Sun H."/>
            <person name="Tunlid A."/>
            <person name="Henrissat B."/>
            <person name="Grigoriev I.V."/>
            <person name="Hibbett D.S."/>
            <person name="Martin F."/>
            <person name="Nordberg H.P."/>
            <person name="Cantor M.N."/>
            <person name="Hua S.X."/>
        </authorList>
    </citation>
    <scope>NUCLEOTIDE SEQUENCE [LARGE SCALE GENOMIC DNA]</scope>
    <source>
        <strain evidence="12 13">Marx 270</strain>
    </source>
</reference>